<dbReference type="GO" id="GO:0016853">
    <property type="term" value="F:isomerase activity"/>
    <property type="evidence" value="ECO:0007669"/>
    <property type="project" value="UniProtKB-KW"/>
</dbReference>
<organism evidence="6 7">
    <name type="scientific">Lutispora thermophila DSM 19022</name>
    <dbReference type="NCBI Taxonomy" id="1122184"/>
    <lineage>
        <taxon>Bacteria</taxon>
        <taxon>Bacillati</taxon>
        <taxon>Bacillota</taxon>
        <taxon>Clostridia</taxon>
        <taxon>Lutisporales</taxon>
        <taxon>Lutisporaceae</taxon>
        <taxon>Lutispora</taxon>
    </lineage>
</organism>
<gene>
    <name evidence="6" type="ORF">SAMN02745176_00100</name>
</gene>
<name>A0A1M6AT23_9FIRM</name>
<keyword evidence="7" id="KW-1185">Reference proteome</keyword>
<evidence type="ECO:0000259" key="5">
    <source>
        <dbReference type="PROSITE" id="PS51332"/>
    </source>
</evidence>
<dbReference type="OrthoDB" id="5756833at2"/>
<evidence type="ECO:0000256" key="4">
    <source>
        <dbReference type="ARBA" id="ARBA00023285"/>
    </source>
</evidence>
<dbReference type="RefSeq" id="WP_073023400.1">
    <property type="nucleotide sequence ID" value="NZ_FQZS01000003.1"/>
</dbReference>
<dbReference type="Gene3D" id="3.40.50.280">
    <property type="entry name" value="Cobalamin-binding domain"/>
    <property type="match status" value="1"/>
</dbReference>
<evidence type="ECO:0000313" key="6">
    <source>
        <dbReference type="EMBL" id="SHI39664.1"/>
    </source>
</evidence>
<accession>A0A1M6AT23</accession>
<dbReference type="InterPro" id="IPR036724">
    <property type="entry name" value="Cobalamin-bd_sf"/>
</dbReference>
<dbReference type="GO" id="GO:0031419">
    <property type="term" value="F:cobalamin binding"/>
    <property type="evidence" value="ECO:0007669"/>
    <property type="project" value="UniProtKB-KW"/>
</dbReference>
<dbReference type="AlphaFoldDB" id="A0A1M6AT23"/>
<dbReference type="SUPFAM" id="SSF52242">
    <property type="entry name" value="Cobalamin (vitamin B12)-binding domain"/>
    <property type="match status" value="1"/>
</dbReference>
<dbReference type="InterPro" id="IPR016176">
    <property type="entry name" value="Cbl-dep_enz_cat"/>
</dbReference>
<keyword evidence="3" id="KW-0413">Isomerase</keyword>
<protein>
    <recommendedName>
        <fullName evidence="5">B12-binding domain-containing protein</fullName>
    </recommendedName>
</protein>
<dbReference type="STRING" id="1122184.SAMN02745176_00100"/>
<evidence type="ECO:0000256" key="1">
    <source>
        <dbReference type="ARBA" id="ARBA00001922"/>
    </source>
</evidence>
<sequence length="561" mass="63609">MKKYLGAAIGNCVHVGGIVNFFRLVEREGHETYFLGAAVSIDRLVEKVLEIKPDVVAIGYRLTPKNVEPLLKELEEHIKSKKLDNIEWIFGGTKPVADVARRFSFFSTIFDGTEDVDDVINYIRGRQLKEVKLYYPDNIVERINSKYPYPVLRHHFGLPSLEDTIEGIKKIAEAKVLDVISIGPDQNTQQFFFSQDKMNKDLDGAGGVPLRKVEDFIELYKASRRGNYPLLRCYSGTADVFRFAEMLKDTIHNAWCAVPLCWYNVLDGRGTRPVGESIAEGQMLMKKHAEWNIPVEVNEAHHWSLRDAHDTIGVVMAFLAAYNAKKMGVRDYIAQYMFNVPAALHHKMDLAKMLAKVELIESLEDDNFKTYRQVRAGLASLSSDLDVAKGQLAASTYLAMSLKPHIVHIVGYCEADHAAKAEEVIESTKIVRGVIRSTLDGMVDMTKDMEVQERKHELMEEAKYLLDTIKNLYEESEDPWSDPKVLEDIIRRGIIDAPHLRGNPSAKGVLETRIVNGKCMAYSKKLNRVMTEKERIEELLNGEETSVEGHQFCKKIVLQSC</sequence>
<dbReference type="SUPFAM" id="SSF51703">
    <property type="entry name" value="Cobalamin (vitamin B12)-dependent enzymes"/>
    <property type="match status" value="1"/>
</dbReference>
<reference evidence="6 7" key="1">
    <citation type="submission" date="2016-11" db="EMBL/GenBank/DDBJ databases">
        <authorList>
            <person name="Jaros S."/>
            <person name="Januszkiewicz K."/>
            <person name="Wedrychowicz H."/>
        </authorList>
    </citation>
    <scope>NUCLEOTIDE SEQUENCE [LARGE SCALE GENOMIC DNA]</scope>
    <source>
        <strain evidence="6 7">DSM 19022</strain>
    </source>
</reference>
<dbReference type="GO" id="GO:0046872">
    <property type="term" value="F:metal ion binding"/>
    <property type="evidence" value="ECO:0007669"/>
    <property type="project" value="InterPro"/>
</dbReference>
<keyword evidence="4" id="KW-0170">Cobalt</keyword>
<comment type="cofactor">
    <cofactor evidence="1">
        <name>adenosylcob(III)alamin</name>
        <dbReference type="ChEBI" id="CHEBI:18408"/>
    </cofactor>
</comment>
<dbReference type="InterPro" id="IPR006158">
    <property type="entry name" value="Cobalamin-bd"/>
</dbReference>
<dbReference type="Proteomes" id="UP000184442">
    <property type="component" value="Unassembled WGS sequence"/>
</dbReference>
<evidence type="ECO:0000313" key="7">
    <source>
        <dbReference type="Proteomes" id="UP000184442"/>
    </source>
</evidence>
<dbReference type="EMBL" id="FQZS01000003">
    <property type="protein sequence ID" value="SHI39664.1"/>
    <property type="molecule type" value="Genomic_DNA"/>
</dbReference>
<proteinExistence type="predicted"/>
<dbReference type="CDD" id="cd02065">
    <property type="entry name" value="B12-binding_like"/>
    <property type="match status" value="1"/>
</dbReference>
<dbReference type="PROSITE" id="PS51332">
    <property type="entry name" value="B12_BINDING"/>
    <property type="match status" value="1"/>
</dbReference>
<dbReference type="Gene3D" id="3.20.20.240">
    <property type="entry name" value="Methylmalonyl-CoA mutase"/>
    <property type="match status" value="1"/>
</dbReference>
<evidence type="ECO:0000256" key="3">
    <source>
        <dbReference type="ARBA" id="ARBA00023235"/>
    </source>
</evidence>
<evidence type="ECO:0000256" key="2">
    <source>
        <dbReference type="ARBA" id="ARBA00022628"/>
    </source>
</evidence>
<keyword evidence="2" id="KW-0846">Cobalamin</keyword>
<feature type="domain" description="B12-binding" evidence="5">
    <location>
        <begin position="1"/>
        <end position="130"/>
    </location>
</feature>